<evidence type="ECO:0000313" key="3">
    <source>
        <dbReference type="Proteomes" id="UP000051790"/>
    </source>
</evidence>
<dbReference type="OrthoDB" id="2330037at2"/>
<evidence type="ECO:0000313" key="2">
    <source>
        <dbReference type="EMBL" id="KRL44733.1"/>
    </source>
</evidence>
<feature type="transmembrane region" description="Helical" evidence="1">
    <location>
        <begin position="97"/>
        <end position="124"/>
    </location>
</feature>
<dbReference type="AlphaFoldDB" id="A0A0R1QIW8"/>
<reference evidence="2 3" key="1">
    <citation type="journal article" date="2015" name="Genome Announc.">
        <title>Expanding the biotechnology potential of lactobacilli through comparative genomics of 213 strains and associated genera.</title>
        <authorList>
            <person name="Sun Z."/>
            <person name="Harris H.M."/>
            <person name="McCann A."/>
            <person name="Guo C."/>
            <person name="Argimon S."/>
            <person name="Zhang W."/>
            <person name="Yang X."/>
            <person name="Jeffery I.B."/>
            <person name="Cooney J.C."/>
            <person name="Kagawa T.F."/>
            <person name="Liu W."/>
            <person name="Song Y."/>
            <person name="Salvetti E."/>
            <person name="Wrobel A."/>
            <person name="Rasinkangas P."/>
            <person name="Parkhill J."/>
            <person name="Rea M.C."/>
            <person name="O'Sullivan O."/>
            <person name="Ritari J."/>
            <person name="Douillard F.P."/>
            <person name="Paul Ross R."/>
            <person name="Yang R."/>
            <person name="Briner A.E."/>
            <person name="Felis G.E."/>
            <person name="de Vos W.M."/>
            <person name="Barrangou R."/>
            <person name="Klaenhammer T.R."/>
            <person name="Caufield P.W."/>
            <person name="Cui Y."/>
            <person name="Zhang H."/>
            <person name="O'Toole P.W."/>
        </authorList>
    </citation>
    <scope>NUCLEOTIDE SEQUENCE [LARGE SCALE GENOMIC DNA]</scope>
    <source>
        <strain evidence="2 3">DSM 13343</strain>
    </source>
</reference>
<dbReference type="PATRIC" id="fig|1423769.4.peg.1085"/>
<name>A0A0R1QIW8_9LACO</name>
<proteinExistence type="predicted"/>
<keyword evidence="1" id="KW-1133">Transmembrane helix</keyword>
<protein>
    <submittedName>
        <fullName evidence="2">Uncharacterized protein</fullName>
    </submittedName>
</protein>
<accession>A0A0R1QIW8</accession>
<keyword evidence="1" id="KW-0472">Membrane</keyword>
<dbReference type="RefSeq" id="WP_054718929.1">
    <property type="nucleotide sequence ID" value="NZ_AZEU01000145.1"/>
</dbReference>
<keyword evidence="1" id="KW-0812">Transmembrane</keyword>
<sequence length="166" mass="18194">METTIKQKASGYLHELARFLHLDQRRLFYGVVAVLMLLPVAFLAFLAVNATMESMSIIAVLKAKPLIAALSIIAGLDMLVGYTLWMARQDILADRTTFRWVISAVVLSQLFVSNVLVAIAGTFALAFSGKQTVQHVKANVKVKLISAGLLGVYGLCLWLVMTLAQR</sequence>
<evidence type="ECO:0000256" key="1">
    <source>
        <dbReference type="SAM" id="Phobius"/>
    </source>
</evidence>
<comment type="caution">
    <text evidence="2">The sequence shown here is derived from an EMBL/GenBank/DDBJ whole genome shotgun (WGS) entry which is preliminary data.</text>
</comment>
<dbReference type="Proteomes" id="UP000051790">
    <property type="component" value="Unassembled WGS sequence"/>
</dbReference>
<feature type="transmembrane region" description="Helical" evidence="1">
    <location>
        <begin position="27"/>
        <end position="46"/>
    </location>
</feature>
<organism evidence="2 3">
    <name type="scientific">Lacticaseibacillus manihotivorans DSM 13343 = JCM 12514</name>
    <dbReference type="NCBI Taxonomy" id="1423769"/>
    <lineage>
        <taxon>Bacteria</taxon>
        <taxon>Bacillati</taxon>
        <taxon>Bacillota</taxon>
        <taxon>Bacilli</taxon>
        <taxon>Lactobacillales</taxon>
        <taxon>Lactobacillaceae</taxon>
        <taxon>Lacticaseibacillus</taxon>
    </lineage>
</organism>
<dbReference type="EMBL" id="AZEU01000145">
    <property type="protein sequence ID" value="KRL44733.1"/>
    <property type="molecule type" value="Genomic_DNA"/>
</dbReference>
<keyword evidence="3" id="KW-1185">Reference proteome</keyword>
<gene>
    <name evidence="2" type="ORF">FD01_GL001004</name>
</gene>
<feature type="transmembrane region" description="Helical" evidence="1">
    <location>
        <begin position="66"/>
        <end position="85"/>
    </location>
</feature>
<feature type="transmembrane region" description="Helical" evidence="1">
    <location>
        <begin position="144"/>
        <end position="164"/>
    </location>
</feature>